<dbReference type="InterPro" id="IPR003362">
    <property type="entry name" value="Bact_transf"/>
</dbReference>
<dbReference type="OrthoDB" id="9808602at2"/>
<dbReference type="RefSeq" id="WP_076614479.1">
    <property type="nucleotide sequence ID" value="NZ_CP019323.1"/>
</dbReference>
<comment type="similarity">
    <text evidence="1">Belongs to the bacterial sugar transferase family.</text>
</comment>
<dbReference type="AlphaFoldDB" id="A0A1P8Q2B1"/>
<evidence type="ECO:0000313" key="4">
    <source>
        <dbReference type="EMBL" id="APX71975.1"/>
    </source>
</evidence>
<dbReference type="Proteomes" id="UP000187499">
    <property type="component" value="Chromosome"/>
</dbReference>
<gene>
    <name evidence="4" type="ORF">BTM29_05125</name>
</gene>
<accession>A0A1P8Q2B1</accession>
<dbReference type="EMBL" id="CP019323">
    <property type="protein sequence ID" value="APX71975.1"/>
    <property type="molecule type" value="Genomic_DNA"/>
</dbReference>
<keyword evidence="2" id="KW-1133">Transmembrane helix</keyword>
<keyword evidence="2" id="KW-0472">Membrane</keyword>
<sequence>MEYWKHSIDALHQQHRYFYRFTKRIFDLVASICGLIILSPVFLVIAILIKFDDPHGPIFYEQTRVGKFQRSFEMFKFRSMRVNADKQLGKIADKNEVSGPMFKMKHDPRVTRIGHFIRRYSLDELPQLLNVVLGEMSLVGPRPPLPSEVEHYDAFSMQRLDVLPGCTGLWQIGGRSNVSFDDMVKLDLEYINRCSFSFDLYILIKTFVLFFKPNGAY</sequence>
<proteinExistence type="inferred from homology"/>
<keyword evidence="2" id="KW-0812">Transmembrane</keyword>
<dbReference type="KEGG" id="lalw:BTM29_05125"/>
<evidence type="ECO:0000256" key="2">
    <source>
        <dbReference type="SAM" id="Phobius"/>
    </source>
</evidence>
<name>A0A1P8Q2B1_9LACO</name>
<feature type="transmembrane region" description="Helical" evidence="2">
    <location>
        <begin position="25"/>
        <end position="49"/>
    </location>
</feature>
<reference evidence="5" key="1">
    <citation type="submission" date="2016-12" db="EMBL/GenBank/DDBJ databases">
        <authorList>
            <person name="Jung M.Y."/>
            <person name="Lee S.H."/>
        </authorList>
    </citation>
    <scope>NUCLEOTIDE SEQUENCE [LARGE SCALE GENOMIC DNA]</scope>
    <source>
        <strain evidence="5">WiKim39</strain>
    </source>
</reference>
<keyword evidence="5" id="KW-1185">Reference proteome</keyword>
<organism evidence="4 5">
    <name type="scientific">Companilactobacillus allii</name>
    <dbReference type="NCBI Taxonomy" id="1847728"/>
    <lineage>
        <taxon>Bacteria</taxon>
        <taxon>Bacillati</taxon>
        <taxon>Bacillota</taxon>
        <taxon>Bacilli</taxon>
        <taxon>Lactobacillales</taxon>
        <taxon>Lactobacillaceae</taxon>
        <taxon>Companilactobacillus</taxon>
    </lineage>
</organism>
<evidence type="ECO:0000256" key="1">
    <source>
        <dbReference type="ARBA" id="ARBA00006464"/>
    </source>
</evidence>
<protein>
    <submittedName>
        <fullName evidence="4">Multidrug MFS transporter</fullName>
    </submittedName>
</protein>
<feature type="domain" description="Bacterial sugar transferase" evidence="3">
    <location>
        <begin position="23"/>
        <end position="211"/>
    </location>
</feature>
<dbReference type="STRING" id="1847728.BTM29_05125"/>
<evidence type="ECO:0000259" key="3">
    <source>
        <dbReference type="Pfam" id="PF02397"/>
    </source>
</evidence>
<dbReference type="Pfam" id="PF02397">
    <property type="entry name" value="Bac_transf"/>
    <property type="match status" value="1"/>
</dbReference>
<dbReference type="GO" id="GO:0016780">
    <property type="term" value="F:phosphotransferase activity, for other substituted phosphate groups"/>
    <property type="evidence" value="ECO:0007669"/>
    <property type="project" value="TreeGrafter"/>
</dbReference>
<evidence type="ECO:0000313" key="5">
    <source>
        <dbReference type="Proteomes" id="UP000187499"/>
    </source>
</evidence>
<dbReference type="PANTHER" id="PTHR30576">
    <property type="entry name" value="COLANIC BIOSYNTHESIS UDP-GLUCOSE LIPID CARRIER TRANSFERASE"/>
    <property type="match status" value="1"/>
</dbReference>
<dbReference type="PANTHER" id="PTHR30576:SF10">
    <property type="entry name" value="SLL5057 PROTEIN"/>
    <property type="match status" value="1"/>
</dbReference>